<dbReference type="EMBL" id="NIBS01000006">
    <property type="protein sequence ID" value="PHM28246.1"/>
    <property type="molecule type" value="Genomic_DNA"/>
</dbReference>
<dbReference type="Proteomes" id="UP000225833">
    <property type="component" value="Unassembled WGS sequence"/>
</dbReference>
<dbReference type="AlphaFoldDB" id="A0A2D0J1Q6"/>
<proteinExistence type="predicted"/>
<gene>
    <name evidence="1" type="ORF">Xbud_01644</name>
</gene>
<evidence type="ECO:0000313" key="1">
    <source>
        <dbReference type="EMBL" id="PHM28246.1"/>
    </source>
</evidence>
<accession>A0A2D0J1Q6</accession>
<sequence length="80" mass="9030">MKLPETNWSLQVSIYYLELHHPNLVLTIPIRITTQANNRILLNGSRKMKTDNNIANSMLVSRNAATSTMGIWLIAQIAIP</sequence>
<reference evidence="1 2" key="1">
    <citation type="journal article" date="2017" name="Nat. Microbiol.">
        <title>Natural product diversity associated with the nematode symbionts Photorhabdus and Xenorhabdus.</title>
        <authorList>
            <person name="Tobias N.J."/>
            <person name="Wolff H."/>
            <person name="Djahanschiri B."/>
            <person name="Grundmann F."/>
            <person name="Kronenwerth M."/>
            <person name="Shi Y.M."/>
            <person name="Simonyi S."/>
            <person name="Grun P."/>
            <person name="Shapiro-Ilan D."/>
            <person name="Pidot S.J."/>
            <person name="Stinear T.P."/>
            <person name="Ebersberger I."/>
            <person name="Bode H.B."/>
        </authorList>
    </citation>
    <scope>NUCLEOTIDE SEQUENCE [LARGE SCALE GENOMIC DNA]</scope>
    <source>
        <strain evidence="1 2">DSM 16342</strain>
    </source>
</reference>
<organism evidence="1 2">
    <name type="scientific">Xenorhabdus budapestensis</name>
    <dbReference type="NCBI Taxonomy" id="290110"/>
    <lineage>
        <taxon>Bacteria</taxon>
        <taxon>Pseudomonadati</taxon>
        <taxon>Pseudomonadota</taxon>
        <taxon>Gammaproteobacteria</taxon>
        <taxon>Enterobacterales</taxon>
        <taxon>Morganellaceae</taxon>
        <taxon>Xenorhabdus</taxon>
    </lineage>
</organism>
<protein>
    <submittedName>
        <fullName evidence="1">Uncharacterized protein</fullName>
    </submittedName>
</protein>
<name>A0A2D0J1Q6_XENBU</name>
<evidence type="ECO:0000313" key="2">
    <source>
        <dbReference type="Proteomes" id="UP000225833"/>
    </source>
</evidence>
<comment type="caution">
    <text evidence="1">The sequence shown here is derived from an EMBL/GenBank/DDBJ whole genome shotgun (WGS) entry which is preliminary data.</text>
</comment>